<evidence type="ECO:0000313" key="2">
    <source>
        <dbReference type="EMBL" id="KAF2022478.1"/>
    </source>
</evidence>
<dbReference type="OrthoDB" id="5386682at2759"/>
<feature type="non-terminal residue" evidence="2">
    <location>
        <position position="130"/>
    </location>
</feature>
<evidence type="ECO:0000313" key="3">
    <source>
        <dbReference type="Proteomes" id="UP000799777"/>
    </source>
</evidence>
<dbReference type="InterPro" id="IPR010730">
    <property type="entry name" value="HET"/>
</dbReference>
<proteinExistence type="predicted"/>
<reference evidence="2" key="1">
    <citation type="journal article" date="2020" name="Stud. Mycol.">
        <title>101 Dothideomycetes genomes: a test case for predicting lifestyles and emergence of pathogens.</title>
        <authorList>
            <person name="Haridas S."/>
            <person name="Albert R."/>
            <person name="Binder M."/>
            <person name="Bloem J."/>
            <person name="Labutti K."/>
            <person name="Salamov A."/>
            <person name="Andreopoulos B."/>
            <person name="Baker S."/>
            <person name="Barry K."/>
            <person name="Bills G."/>
            <person name="Bluhm B."/>
            <person name="Cannon C."/>
            <person name="Castanera R."/>
            <person name="Culley D."/>
            <person name="Daum C."/>
            <person name="Ezra D."/>
            <person name="Gonzalez J."/>
            <person name="Henrissat B."/>
            <person name="Kuo A."/>
            <person name="Liang C."/>
            <person name="Lipzen A."/>
            <person name="Lutzoni F."/>
            <person name="Magnuson J."/>
            <person name="Mondo S."/>
            <person name="Nolan M."/>
            <person name="Ohm R."/>
            <person name="Pangilinan J."/>
            <person name="Park H.-J."/>
            <person name="Ramirez L."/>
            <person name="Alfaro M."/>
            <person name="Sun H."/>
            <person name="Tritt A."/>
            <person name="Yoshinaga Y."/>
            <person name="Zwiers L.-H."/>
            <person name="Turgeon B."/>
            <person name="Goodwin S."/>
            <person name="Spatafora J."/>
            <person name="Crous P."/>
            <person name="Grigoriev I."/>
        </authorList>
    </citation>
    <scope>NUCLEOTIDE SEQUENCE</scope>
    <source>
        <strain evidence="2">CBS 110217</strain>
    </source>
</reference>
<dbReference type="AlphaFoldDB" id="A0A9P4GTJ0"/>
<keyword evidence="3" id="KW-1185">Reference proteome</keyword>
<sequence>PLYTDLPTEEATIRLLTIDPISQSDLGVCGQLSTYPLASIPHYTAISYTWGDPKRAVPIRLNGHQVYVMRNLKQALRRLRSLNLGVPIWVDAICINHADSKERTEQVQLMRQIYETAILTIVYLGEPSQS</sequence>
<evidence type="ECO:0000259" key="1">
    <source>
        <dbReference type="Pfam" id="PF06985"/>
    </source>
</evidence>
<protein>
    <recommendedName>
        <fullName evidence="1">Heterokaryon incompatibility domain-containing protein</fullName>
    </recommendedName>
</protein>
<feature type="domain" description="Heterokaryon incompatibility" evidence="1">
    <location>
        <begin position="43"/>
        <end position="128"/>
    </location>
</feature>
<gene>
    <name evidence="2" type="ORF">EK21DRAFT_12408</name>
</gene>
<dbReference type="Proteomes" id="UP000799777">
    <property type="component" value="Unassembled WGS sequence"/>
</dbReference>
<dbReference type="Pfam" id="PF06985">
    <property type="entry name" value="HET"/>
    <property type="match status" value="1"/>
</dbReference>
<comment type="caution">
    <text evidence="2">The sequence shown here is derived from an EMBL/GenBank/DDBJ whole genome shotgun (WGS) entry which is preliminary data.</text>
</comment>
<dbReference type="EMBL" id="ML978612">
    <property type="protein sequence ID" value="KAF2022478.1"/>
    <property type="molecule type" value="Genomic_DNA"/>
</dbReference>
<feature type="non-terminal residue" evidence="2">
    <location>
        <position position="1"/>
    </location>
</feature>
<organism evidence="2 3">
    <name type="scientific">Setomelanomma holmii</name>
    <dbReference type="NCBI Taxonomy" id="210430"/>
    <lineage>
        <taxon>Eukaryota</taxon>
        <taxon>Fungi</taxon>
        <taxon>Dikarya</taxon>
        <taxon>Ascomycota</taxon>
        <taxon>Pezizomycotina</taxon>
        <taxon>Dothideomycetes</taxon>
        <taxon>Pleosporomycetidae</taxon>
        <taxon>Pleosporales</taxon>
        <taxon>Pleosporineae</taxon>
        <taxon>Phaeosphaeriaceae</taxon>
        <taxon>Setomelanomma</taxon>
    </lineage>
</organism>
<dbReference type="PANTHER" id="PTHR24148:SF73">
    <property type="entry name" value="HET DOMAIN PROTEIN (AFU_ORTHOLOGUE AFUA_8G01020)"/>
    <property type="match status" value="1"/>
</dbReference>
<dbReference type="PANTHER" id="PTHR24148">
    <property type="entry name" value="ANKYRIN REPEAT DOMAIN-CONTAINING PROTEIN 39 HOMOLOG-RELATED"/>
    <property type="match status" value="1"/>
</dbReference>
<accession>A0A9P4GTJ0</accession>
<dbReference type="InterPro" id="IPR052895">
    <property type="entry name" value="HetReg/Transcr_Mod"/>
</dbReference>
<name>A0A9P4GTJ0_9PLEO</name>